<dbReference type="OrthoDB" id="3200163at2759"/>
<proteinExistence type="predicted"/>
<accession>A0A0C3D709</accession>
<name>A0A0C3D709_OIDMZ</name>
<evidence type="ECO:0000313" key="1">
    <source>
        <dbReference type="EMBL" id="KIN07099.1"/>
    </source>
</evidence>
<evidence type="ECO:0000313" key="2">
    <source>
        <dbReference type="Proteomes" id="UP000054321"/>
    </source>
</evidence>
<evidence type="ECO:0008006" key="3">
    <source>
        <dbReference type="Google" id="ProtNLM"/>
    </source>
</evidence>
<sequence>MAEAFGLIASGVSISALAGQIASSVVKLKSYLDQVRDAPEDINILIDEIEDLHFLLSDIEDDQCRNPYSAMLLDNNSATRCLDHCKRGVERLRRVVDEMAVEFECLKPMKRRWKATKIIWKWDRVEKYKAELASTVRLLTLSHQIYTR</sequence>
<reference evidence="1 2" key="1">
    <citation type="submission" date="2014-04" db="EMBL/GenBank/DDBJ databases">
        <authorList>
            <consortium name="DOE Joint Genome Institute"/>
            <person name="Kuo A."/>
            <person name="Martino E."/>
            <person name="Perotto S."/>
            <person name="Kohler A."/>
            <person name="Nagy L.G."/>
            <person name="Floudas D."/>
            <person name="Copeland A."/>
            <person name="Barry K.W."/>
            <person name="Cichocki N."/>
            <person name="Veneault-Fourrey C."/>
            <person name="LaButti K."/>
            <person name="Lindquist E.A."/>
            <person name="Lipzen A."/>
            <person name="Lundell T."/>
            <person name="Morin E."/>
            <person name="Murat C."/>
            <person name="Sun H."/>
            <person name="Tunlid A."/>
            <person name="Henrissat B."/>
            <person name="Grigoriev I.V."/>
            <person name="Hibbett D.S."/>
            <person name="Martin F."/>
            <person name="Nordberg H.P."/>
            <person name="Cantor M.N."/>
            <person name="Hua S.X."/>
        </authorList>
    </citation>
    <scope>NUCLEOTIDE SEQUENCE [LARGE SCALE GENOMIC DNA]</scope>
    <source>
        <strain evidence="1 2">Zn</strain>
    </source>
</reference>
<dbReference type="EMBL" id="KN832870">
    <property type="protein sequence ID" value="KIN07099.1"/>
    <property type="molecule type" value="Genomic_DNA"/>
</dbReference>
<dbReference type="STRING" id="913774.A0A0C3D709"/>
<dbReference type="Proteomes" id="UP000054321">
    <property type="component" value="Unassembled WGS sequence"/>
</dbReference>
<dbReference type="HOGENOM" id="CLU_113364_1_0_1"/>
<protein>
    <recommendedName>
        <fullName evidence="3">Fungal N-terminal domain-containing protein</fullName>
    </recommendedName>
</protein>
<keyword evidence="2" id="KW-1185">Reference proteome</keyword>
<gene>
    <name evidence="1" type="ORF">OIDMADRAFT_109424</name>
</gene>
<organism evidence="1 2">
    <name type="scientific">Oidiodendron maius (strain Zn)</name>
    <dbReference type="NCBI Taxonomy" id="913774"/>
    <lineage>
        <taxon>Eukaryota</taxon>
        <taxon>Fungi</taxon>
        <taxon>Dikarya</taxon>
        <taxon>Ascomycota</taxon>
        <taxon>Pezizomycotina</taxon>
        <taxon>Leotiomycetes</taxon>
        <taxon>Leotiomycetes incertae sedis</taxon>
        <taxon>Myxotrichaceae</taxon>
        <taxon>Oidiodendron</taxon>
    </lineage>
</organism>
<reference evidence="2" key="2">
    <citation type="submission" date="2015-01" db="EMBL/GenBank/DDBJ databases">
        <title>Evolutionary Origins and Diversification of the Mycorrhizal Mutualists.</title>
        <authorList>
            <consortium name="DOE Joint Genome Institute"/>
            <consortium name="Mycorrhizal Genomics Consortium"/>
            <person name="Kohler A."/>
            <person name="Kuo A."/>
            <person name="Nagy L.G."/>
            <person name="Floudas D."/>
            <person name="Copeland A."/>
            <person name="Barry K.W."/>
            <person name="Cichocki N."/>
            <person name="Veneault-Fourrey C."/>
            <person name="LaButti K."/>
            <person name="Lindquist E.A."/>
            <person name="Lipzen A."/>
            <person name="Lundell T."/>
            <person name="Morin E."/>
            <person name="Murat C."/>
            <person name="Riley R."/>
            <person name="Ohm R."/>
            <person name="Sun H."/>
            <person name="Tunlid A."/>
            <person name="Henrissat B."/>
            <person name="Grigoriev I.V."/>
            <person name="Hibbett D.S."/>
            <person name="Martin F."/>
        </authorList>
    </citation>
    <scope>NUCLEOTIDE SEQUENCE [LARGE SCALE GENOMIC DNA]</scope>
    <source>
        <strain evidence="2">Zn</strain>
    </source>
</reference>
<dbReference type="AlphaFoldDB" id="A0A0C3D709"/>
<dbReference type="InParanoid" id="A0A0C3D709"/>